<comment type="similarity">
    <text evidence="1">Belongs to the HMBS family.</text>
</comment>
<name>A0ABY8TIB1_TETOB</name>
<evidence type="ECO:0000256" key="1">
    <source>
        <dbReference type="ARBA" id="ARBA00005638"/>
    </source>
</evidence>
<dbReference type="EMBL" id="CP126208">
    <property type="protein sequence ID" value="WIA08644.1"/>
    <property type="molecule type" value="Genomic_DNA"/>
</dbReference>
<dbReference type="Proteomes" id="UP001244341">
    <property type="component" value="Chromosome 1b"/>
</dbReference>
<dbReference type="EC" id="2.5.1.61" evidence="2"/>
<dbReference type="PANTHER" id="PTHR11557:SF0">
    <property type="entry name" value="PORPHOBILINOGEN DEAMINASE"/>
    <property type="match status" value="1"/>
</dbReference>
<keyword evidence="4" id="KW-0627">Porphyrin biosynthesis</keyword>
<evidence type="ECO:0000256" key="4">
    <source>
        <dbReference type="ARBA" id="ARBA00023244"/>
    </source>
</evidence>
<evidence type="ECO:0000256" key="2">
    <source>
        <dbReference type="ARBA" id="ARBA00012655"/>
    </source>
</evidence>
<organism evidence="7 8">
    <name type="scientific">Tetradesmus obliquus</name>
    <name type="common">Green alga</name>
    <name type="synonym">Acutodesmus obliquus</name>
    <dbReference type="NCBI Taxonomy" id="3088"/>
    <lineage>
        <taxon>Eukaryota</taxon>
        <taxon>Viridiplantae</taxon>
        <taxon>Chlorophyta</taxon>
        <taxon>core chlorophytes</taxon>
        <taxon>Chlorophyceae</taxon>
        <taxon>CS clade</taxon>
        <taxon>Sphaeropleales</taxon>
        <taxon>Scenedesmaceae</taxon>
        <taxon>Tetradesmus</taxon>
    </lineage>
</organism>
<keyword evidence="8" id="KW-1185">Reference proteome</keyword>
<feature type="domain" description="Porphobilinogen deaminase N-terminal" evidence="6">
    <location>
        <begin position="35"/>
        <end position="241"/>
    </location>
</feature>
<dbReference type="SUPFAM" id="SSF53850">
    <property type="entry name" value="Periplasmic binding protein-like II"/>
    <property type="match status" value="1"/>
</dbReference>
<accession>A0ABY8TIB1</accession>
<dbReference type="InterPro" id="IPR000860">
    <property type="entry name" value="HemC"/>
</dbReference>
<dbReference type="Pfam" id="PF01379">
    <property type="entry name" value="Porphobil_deam"/>
    <property type="match status" value="1"/>
</dbReference>
<gene>
    <name evidence="7" type="ORF">OEZ85_008072</name>
</gene>
<dbReference type="PRINTS" id="PR00151">
    <property type="entry name" value="PORPHBDMNASE"/>
</dbReference>
<proteinExistence type="inferred from homology"/>
<feature type="compositionally biased region" description="Low complexity" evidence="5">
    <location>
        <begin position="283"/>
        <end position="324"/>
    </location>
</feature>
<keyword evidence="3" id="KW-0808">Transferase</keyword>
<dbReference type="Gene3D" id="3.40.190.10">
    <property type="entry name" value="Periplasmic binding protein-like II"/>
    <property type="match status" value="2"/>
</dbReference>
<reference evidence="7 8" key="1">
    <citation type="submission" date="2023-05" db="EMBL/GenBank/DDBJ databases">
        <title>A 100% complete, gapless, phased diploid assembly of the Scenedesmus obliquus UTEX 3031 genome.</title>
        <authorList>
            <person name="Biondi T.C."/>
            <person name="Hanschen E.R."/>
            <person name="Kwon T."/>
            <person name="Eng W."/>
            <person name="Kruse C.P.S."/>
            <person name="Koehler S.I."/>
            <person name="Kunde Y."/>
            <person name="Gleasner C.D."/>
            <person name="You Mak K.T."/>
            <person name="Polle J."/>
            <person name="Hovde B.T."/>
            <person name="Starkenburg S.R."/>
        </authorList>
    </citation>
    <scope>NUCLEOTIDE SEQUENCE [LARGE SCALE GENOMIC DNA]</scope>
    <source>
        <strain evidence="7 8">DOE0152z</strain>
    </source>
</reference>
<protein>
    <recommendedName>
        <fullName evidence="2">hydroxymethylbilane synthase</fullName>
        <ecNumber evidence="2">2.5.1.61</ecNumber>
    </recommendedName>
</protein>
<evidence type="ECO:0000256" key="3">
    <source>
        <dbReference type="ARBA" id="ARBA00022679"/>
    </source>
</evidence>
<evidence type="ECO:0000313" key="8">
    <source>
        <dbReference type="Proteomes" id="UP001244341"/>
    </source>
</evidence>
<feature type="region of interest" description="Disordered" evidence="5">
    <location>
        <begin position="272"/>
        <end position="325"/>
    </location>
</feature>
<dbReference type="NCBIfam" id="TIGR00212">
    <property type="entry name" value="hemC"/>
    <property type="match status" value="1"/>
</dbReference>
<dbReference type="InterPro" id="IPR022417">
    <property type="entry name" value="Porphobilin_deaminase_N"/>
</dbReference>
<sequence>MLAHRSVSCRASARTSRKPYVSITATAAAQSTAQIRIGTRGSKLAKLQAQQVQGLLRRVRPEWTEGHFELLEYATHGDKDKTEQLRTLGQGAFTEVIDQAVADGSVDIGVHSLKDQPVKLPPGVQLAACLPRDDPRDAFISIKYACTADLPAGARVGTSSLRRKAQLLHAHPHLRVVPVRGNIDARLQMLESGELDAIVLAAAGLSRLGQSGLVTRVLGFDEMLPAACQGAIGISCRTRDPFLRWELGLICHEPTWLEIAAERAMLRHLLTPEESSETEEEQQSQSEQSSPGSSTDSPAQPGKLSIPLSSSSSSGSRAPPSSAPTLQGISSITGLPLLPSFAIACHAAFDPHDGLLRIDGLVASEDGRTMHRVALSGGAAAAEDAEDIGRQLGLQLREFALQHGWV</sequence>
<evidence type="ECO:0000256" key="5">
    <source>
        <dbReference type="SAM" id="MobiDB-lite"/>
    </source>
</evidence>
<evidence type="ECO:0000259" key="6">
    <source>
        <dbReference type="Pfam" id="PF01379"/>
    </source>
</evidence>
<evidence type="ECO:0000313" key="7">
    <source>
        <dbReference type="EMBL" id="WIA08644.1"/>
    </source>
</evidence>
<dbReference type="PANTHER" id="PTHR11557">
    <property type="entry name" value="PORPHOBILINOGEN DEAMINASE"/>
    <property type="match status" value="1"/>
</dbReference>